<keyword evidence="5" id="KW-0539">Nucleus</keyword>
<evidence type="ECO:0000256" key="2">
    <source>
        <dbReference type="ARBA" id="ARBA00004629"/>
    </source>
</evidence>
<dbReference type="PANTHER" id="PTHR48122:SF1">
    <property type="entry name" value="CENTROMERE PROTEIN H"/>
    <property type="match status" value="1"/>
</dbReference>
<dbReference type="GO" id="GO:0005634">
    <property type="term" value="C:nucleus"/>
    <property type="evidence" value="ECO:0007669"/>
    <property type="project" value="UniProtKB-SubCell"/>
</dbReference>
<keyword evidence="4" id="KW-0995">Kinetochore</keyword>
<sequence length="254" mass="28125">MTAKDLHSSCIPIITELMNHRIGFPVLPPSNSTATEAAIRDLTTYQDSEVLGLYDQLQDLTLQKHLLEAEIEILQDALANDSMDLDETPTLNDTKKKTREVQGKILVKDLVVTQMASTRPIIRAIHSGPNRTKLESELLPLLTNRDLLATTLLHLTNQLSRLQHAYTKASTTLIKHTNSNKDLAERVRQLSAAHEFTQSITSNTAVLAKKADMAKQQRRCETLKGVVQGVIVGSGVNWSEDAALRKLVLECGDD</sequence>
<evidence type="ECO:0000256" key="1">
    <source>
        <dbReference type="ARBA" id="ARBA00004123"/>
    </source>
</evidence>
<dbReference type="GO" id="GO:0007059">
    <property type="term" value="P:chromosome segregation"/>
    <property type="evidence" value="ECO:0007669"/>
    <property type="project" value="TreeGrafter"/>
</dbReference>
<dbReference type="AlphaFoldDB" id="A0AAV9UG42"/>
<comment type="caution">
    <text evidence="9">The sequence shown here is derived from an EMBL/GenBank/DDBJ whole genome shotgun (WGS) entry which is preliminary data.</text>
</comment>
<comment type="similarity">
    <text evidence="7">Belongs to the CENP-H/MCM16 family.</text>
</comment>
<dbReference type="InterPro" id="IPR040034">
    <property type="entry name" value="CENP-H"/>
</dbReference>
<evidence type="ECO:0000256" key="4">
    <source>
        <dbReference type="ARBA" id="ARBA00022838"/>
    </source>
</evidence>
<dbReference type="EMBL" id="JAVHNQ010000007">
    <property type="protein sequence ID" value="KAK6341146.1"/>
    <property type="molecule type" value="Genomic_DNA"/>
</dbReference>
<dbReference type="PANTHER" id="PTHR48122">
    <property type="entry name" value="CENTROMERE PROTEIN H"/>
    <property type="match status" value="1"/>
</dbReference>
<comment type="subcellular location">
    <subcellularLocation>
        <location evidence="2">Chromosome</location>
        <location evidence="2">Centromere</location>
        <location evidence="2">Kinetochore</location>
    </subcellularLocation>
    <subcellularLocation>
        <location evidence="1">Nucleus</location>
    </subcellularLocation>
</comment>
<evidence type="ECO:0000259" key="8">
    <source>
        <dbReference type="Pfam" id="PF05837"/>
    </source>
</evidence>
<organism evidence="9 10">
    <name type="scientific">Orbilia brochopaga</name>
    <dbReference type="NCBI Taxonomy" id="3140254"/>
    <lineage>
        <taxon>Eukaryota</taxon>
        <taxon>Fungi</taxon>
        <taxon>Dikarya</taxon>
        <taxon>Ascomycota</taxon>
        <taxon>Pezizomycotina</taxon>
        <taxon>Orbiliomycetes</taxon>
        <taxon>Orbiliales</taxon>
        <taxon>Orbiliaceae</taxon>
        <taxon>Orbilia</taxon>
    </lineage>
</organism>
<evidence type="ECO:0000313" key="10">
    <source>
        <dbReference type="Proteomes" id="UP001375240"/>
    </source>
</evidence>
<proteinExistence type="inferred from homology"/>
<dbReference type="GO" id="GO:0007052">
    <property type="term" value="P:mitotic spindle organization"/>
    <property type="evidence" value="ECO:0007669"/>
    <property type="project" value="TreeGrafter"/>
</dbReference>
<dbReference type="GO" id="GO:0051382">
    <property type="term" value="P:kinetochore assembly"/>
    <property type="evidence" value="ECO:0007669"/>
    <property type="project" value="InterPro"/>
</dbReference>
<accession>A0AAV9UG42</accession>
<keyword evidence="3" id="KW-0158">Chromosome</keyword>
<name>A0AAV9UG42_9PEZI</name>
<reference evidence="9 10" key="1">
    <citation type="submission" date="2019-10" db="EMBL/GenBank/DDBJ databases">
        <authorList>
            <person name="Palmer J.M."/>
        </authorList>
    </citation>
    <scope>NUCLEOTIDE SEQUENCE [LARGE SCALE GENOMIC DNA]</scope>
    <source>
        <strain evidence="9 10">TWF696</strain>
    </source>
</reference>
<feature type="domain" description="Centromere protein H C-terminal" evidence="8">
    <location>
        <begin position="49"/>
        <end position="252"/>
    </location>
</feature>
<dbReference type="InterPro" id="IPR008426">
    <property type="entry name" value="CENP-H_C"/>
</dbReference>
<dbReference type="GO" id="GO:0000776">
    <property type="term" value="C:kinetochore"/>
    <property type="evidence" value="ECO:0007669"/>
    <property type="project" value="UniProtKB-KW"/>
</dbReference>
<keyword evidence="6" id="KW-0137">Centromere</keyword>
<evidence type="ECO:0000256" key="5">
    <source>
        <dbReference type="ARBA" id="ARBA00023242"/>
    </source>
</evidence>
<dbReference type="GO" id="GO:0043515">
    <property type="term" value="F:kinetochore binding"/>
    <property type="evidence" value="ECO:0007669"/>
    <property type="project" value="TreeGrafter"/>
</dbReference>
<gene>
    <name evidence="9" type="ORF">TWF696_008233</name>
</gene>
<evidence type="ECO:0000256" key="6">
    <source>
        <dbReference type="ARBA" id="ARBA00023328"/>
    </source>
</evidence>
<evidence type="ECO:0000313" key="9">
    <source>
        <dbReference type="EMBL" id="KAK6341146.1"/>
    </source>
</evidence>
<dbReference type="Pfam" id="PF05837">
    <property type="entry name" value="CENP-H"/>
    <property type="match status" value="1"/>
</dbReference>
<evidence type="ECO:0000256" key="3">
    <source>
        <dbReference type="ARBA" id="ARBA00022454"/>
    </source>
</evidence>
<keyword evidence="10" id="KW-1185">Reference proteome</keyword>
<protein>
    <recommendedName>
        <fullName evidence="8">Centromere protein H C-terminal domain-containing protein</fullName>
    </recommendedName>
</protein>
<evidence type="ECO:0000256" key="7">
    <source>
        <dbReference type="ARBA" id="ARBA00025735"/>
    </source>
</evidence>
<dbReference type="Proteomes" id="UP001375240">
    <property type="component" value="Unassembled WGS sequence"/>
</dbReference>